<comment type="caution">
    <text evidence="2">The sequence shown here is derived from an EMBL/GenBank/DDBJ whole genome shotgun (WGS) entry which is preliminary data.</text>
</comment>
<dbReference type="InterPro" id="IPR001806">
    <property type="entry name" value="Small_GTPase"/>
</dbReference>
<evidence type="ECO:0000256" key="1">
    <source>
        <dbReference type="SAM" id="MobiDB-lite"/>
    </source>
</evidence>
<feature type="compositionally biased region" description="Gly residues" evidence="1">
    <location>
        <begin position="174"/>
        <end position="188"/>
    </location>
</feature>
<feature type="compositionally biased region" description="Gly residues" evidence="1">
    <location>
        <begin position="265"/>
        <end position="277"/>
    </location>
</feature>
<proteinExistence type="predicted"/>
<dbReference type="AlphaFoldDB" id="A0A2J7ZZJ2"/>
<feature type="compositionally biased region" description="Low complexity" evidence="1">
    <location>
        <begin position="164"/>
        <end position="173"/>
    </location>
</feature>
<dbReference type="Proteomes" id="UP000236333">
    <property type="component" value="Unassembled WGS sequence"/>
</dbReference>
<feature type="non-terminal residue" evidence="2">
    <location>
        <position position="1"/>
    </location>
</feature>
<dbReference type="EMBL" id="PGGS01000287">
    <property type="protein sequence ID" value="PNH05690.1"/>
    <property type="molecule type" value="Genomic_DNA"/>
</dbReference>
<reference evidence="2 3" key="1">
    <citation type="journal article" date="2017" name="Mol. Biol. Evol.">
        <title>The 4-celled Tetrabaena socialis nuclear genome reveals the essential components for genetic control of cell number at the origin of multicellularity in the volvocine lineage.</title>
        <authorList>
            <person name="Featherston J."/>
            <person name="Arakaki Y."/>
            <person name="Hanschen E.R."/>
            <person name="Ferris P.J."/>
            <person name="Michod R.E."/>
            <person name="Olson B.J.S.C."/>
            <person name="Nozaki H."/>
            <person name="Durand P.M."/>
        </authorList>
    </citation>
    <scope>NUCLEOTIDE SEQUENCE [LARGE SCALE GENOMIC DNA]</scope>
    <source>
        <strain evidence="2 3">NIES-571</strain>
    </source>
</reference>
<dbReference type="Pfam" id="PF00071">
    <property type="entry name" value="Ras"/>
    <property type="match status" value="1"/>
</dbReference>
<protein>
    <submittedName>
        <fullName evidence="2">Ras-related protein Rab-28</fullName>
    </submittedName>
</protein>
<dbReference type="GO" id="GO:0005525">
    <property type="term" value="F:GTP binding"/>
    <property type="evidence" value="ECO:0007669"/>
    <property type="project" value="InterPro"/>
</dbReference>
<keyword evidence="3" id="KW-1185">Reference proteome</keyword>
<dbReference type="SMART" id="SM00175">
    <property type="entry name" value="RAB"/>
    <property type="match status" value="1"/>
</dbReference>
<dbReference type="InterPro" id="IPR027417">
    <property type="entry name" value="P-loop_NTPase"/>
</dbReference>
<dbReference type="OrthoDB" id="544807at2759"/>
<evidence type="ECO:0000313" key="3">
    <source>
        <dbReference type="Proteomes" id="UP000236333"/>
    </source>
</evidence>
<dbReference type="Gene3D" id="3.40.50.300">
    <property type="entry name" value="P-loop containing nucleotide triphosphate hydrolases"/>
    <property type="match status" value="1"/>
</dbReference>
<dbReference type="SUPFAM" id="SSF52540">
    <property type="entry name" value="P-loop containing nucleoside triphosphate hydrolases"/>
    <property type="match status" value="1"/>
</dbReference>
<dbReference type="PROSITE" id="PS51419">
    <property type="entry name" value="RAB"/>
    <property type="match status" value="1"/>
</dbReference>
<accession>A0A2J7ZZJ2</accession>
<sequence length="297" mass="29715">RGLDFYLCHVPLRDDLAVTLQLWDVSDCPCAPGDHDPAPLAAYLFNAQAVLLLYDATSPASLEALRYAAAAVDAIAQAAGGARPYLALVAAKCDLLAVSEHGGGPAPLVSEPLAAELAARHGCVRLAVSARSGEGVAGAAAQLAADLAGVPLSATDHAHLQHQNQLQQQQLSMGGMGVRGVGPGGGDFGMPQQQPGLSHPRAPAYQPSPDPFGGGHGGSGAWRPVGRSATPSPTALLISKAGPFGQRASARSASAPAPDAAQERSGGGGVSSSGGAGEEAASLGRGRWRALFCCCGG</sequence>
<evidence type="ECO:0000313" key="2">
    <source>
        <dbReference type="EMBL" id="PNH05690.1"/>
    </source>
</evidence>
<feature type="compositionally biased region" description="Low complexity" evidence="1">
    <location>
        <begin position="247"/>
        <end position="264"/>
    </location>
</feature>
<organism evidence="2 3">
    <name type="scientific">Tetrabaena socialis</name>
    <dbReference type="NCBI Taxonomy" id="47790"/>
    <lineage>
        <taxon>Eukaryota</taxon>
        <taxon>Viridiplantae</taxon>
        <taxon>Chlorophyta</taxon>
        <taxon>core chlorophytes</taxon>
        <taxon>Chlorophyceae</taxon>
        <taxon>CS clade</taxon>
        <taxon>Chlamydomonadales</taxon>
        <taxon>Tetrabaenaceae</taxon>
        <taxon>Tetrabaena</taxon>
    </lineage>
</organism>
<gene>
    <name evidence="2" type="ORF">TSOC_008030</name>
</gene>
<feature type="region of interest" description="Disordered" evidence="1">
    <location>
        <begin position="164"/>
        <end position="281"/>
    </location>
</feature>
<name>A0A2J7ZZJ2_9CHLO</name>
<dbReference type="GO" id="GO:0003924">
    <property type="term" value="F:GTPase activity"/>
    <property type="evidence" value="ECO:0007669"/>
    <property type="project" value="InterPro"/>
</dbReference>